<keyword evidence="3" id="KW-1185">Reference proteome</keyword>
<dbReference type="HOGENOM" id="CLU_1508943_0_0_6"/>
<protein>
    <submittedName>
        <fullName evidence="2">Uncharacterized protein</fullName>
    </submittedName>
</protein>
<accession>G3J103</accession>
<dbReference type="Proteomes" id="UP000004664">
    <property type="component" value="Unassembled WGS sequence"/>
</dbReference>
<keyword evidence="1" id="KW-0472">Membrane</keyword>
<evidence type="ECO:0000313" key="2">
    <source>
        <dbReference type="EMBL" id="EGW20875.1"/>
    </source>
</evidence>
<feature type="transmembrane region" description="Helical" evidence="1">
    <location>
        <begin position="12"/>
        <end position="31"/>
    </location>
</feature>
<dbReference type="EMBL" id="JH109153">
    <property type="protein sequence ID" value="EGW20875.1"/>
    <property type="molecule type" value="Genomic_DNA"/>
</dbReference>
<dbReference type="STRING" id="697282.Mettu_4027"/>
<keyword evidence="1" id="KW-0812">Transmembrane</keyword>
<proteinExistence type="predicted"/>
<reference evidence="2 3" key="1">
    <citation type="submission" date="2011-06" db="EMBL/GenBank/DDBJ databases">
        <title>Genomic sequence of Methylobacter tundripaludum SV96.</title>
        <authorList>
            <consortium name="US DOE Joint Genome Institute"/>
            <person name="Lucas S."/>
            <person name="Han J."/>
            <person name="Lapidus A."/>
            <person name="Cheng J.-F."/>
            <person name="Goodwin L."/>
            <person name="Pitluck S."/>
            <person name="Held B."/>
            <person name="Detter J.C."/>
            <person name="Han C."/>
            <person name="Tapia R."/>
            <person name="Land M."/>
            <person name="Hauser L."/>
            <person name="Kyrpides N."/>
            <person name="Ivanova N."/>
            <person name="Ovchinnikova G."/>
            <person name="Pagani I."/>
            <person name="Klotz M.G."/>
            <person name="Dispirito A.A."/>
            <person name="Murrell J.C."/>
            <person name="Dunfield P."/>
            <person name="Kalyuzhnaya M.G."/>
            <person name="Svenning M."/>
            <person name="Trotsenko Y.A."/>
            <person name="Stein L.Y."/>
            <person name="Woyke T."/>
        </authorList>
    </citation>
    <scope>NUCLEOTIDE SEQUENCE [LARGE SCALE GENOMIC DNA]</scope>
    <source>
        <strain evidence="3">ATCC BAA-1195 / DSM 17260 / SV96</strain>
    </source>
</reference>
<dbReference type="InterPro" id="IPR031876">
    <property type="entry name" value="DUF4760"/>
</dbReference>
<name>G3J103_METTV</name>
<dbReference type="RefSeq" id="WP_006893302.1">
    <property type="nucleotide sequence ID" value="NZ_JH109153.1"/>
</dbReference>
<keyword evidence="1" id="KW-1133">Transmembrane helix</keyword>
<evidence type="ECO:0000256" key="1">
    <source>
        <dbReference type="SAM" id="Phobius"/>
    </source>
</evidence>
<organism evidence="2 3">
    <name type="scientific">Methylobacter tundripaludum (strain ATCC BAA-1195 / DSM 17260 / SV96)</name>
    <dbReference type="NCBI Taxonomy" id="697282"/>
    <lineage>
        <taxon>Bacteria</taxon>
        <taxon>Pseudomonadati</taxon>
        <taxon>Pseudomonadota</taxon>
        <taxon>Gammaproteobacteria</taxon>
        <taxon>Methylococcales</taxon>
        <taxon>Methylococcaceae</taxon>
        <taxon>Methylobacter</taxon>
    </lineage>
</organism>
<sequence>MNIDNLKKWSELLIAWLTILGTFIGAGYALFQYNSNINAERVKETLVFVDKFDNEQNTKSKQYIEQLFEKIDKKVYLLNKDGYGNYNKFLSKTINNTYKHHLNNILDFYDGLYICATSKLCSNEVAVTFFGKYAYDIVGTLYPYIEEQQIKYRDIKYGEGVIYFFNSYLPIKKRGMLG</sequence>
<dbReference type="AlphaFoldDB" id="G3J103"/>
<gene>
    <name evidence="2" type="ORF">Mettu_4027</name>
</gene>
<dbReference type="OrthoDB" id="5563690at2"/>
<dbReference type="Pfam" id="PF15956">
    <property type="entry name" value="DUF4760"/>
    <property type="match status" value="1"/>
</dbReference>
<evidence type="ECO:0000313" key="3">
    <source>
        <dbReference type="Proteomes" id="UP000004664"/>
    </source>
</evidence>